<dbReference type="InterPro" id="IPR050628">
    <property type="entry name" value="SNF2_RAD54_helicase_TF"/>
</dbReference>
<evidence type="ECO:0000256" key="2">
    <source>
        <dbReference type="ARBA" id="ARBA00022679"/>
    </source>
</evidence>
<sequence length="2421" mass="271839">MSFSNDKTRAGFCMSPIMEESSSISIADEDVPMPDATSNNTGTSATRSRKRKAEDMSTASEGHSDPADATVPKARSNGLDSSLPPIDNVHDAFRDILLRITTNEERNFPDLLQIAKDGGFTINVATMCSGTEAPIFALNLLQSEFFALTGLELFRMRHAFSVEIEAYKQAYIRRNTDATVFRDVLDFADPKLSTAKILTALGSLEPAPTTPDILVVGTSCIAFSSLSNKKQKGFNAATAELQTYIKETIELEDGPDREAVSKRLVEVVNTANMSESDSTFFPVLAYILHQRPAIVIFENVFDAPWEDMRDWYFPAVQYSADFLACDTKDYYLPQTRARRYLVAFDNDRFGGAATSRIMTQDTTRFLKSLERRASVDIEKFLYNNMDKAIQIDMQQLEFEKAIKPTRDVPWEYSRVRHENTRKREDLGRGHPFSGMKSTGETQFYDRVNQIVMDRQTDRVKEVADINQLRGLCAIPSYDFNHKVKVIDFSQNVDRNTGATPFGMSPCLTPNGLPFLTIQCRFVMGRECFLLQGLPGGAVNLSRESYDQLKNLAGNAMTTTIVASSFLSAIMAICKKTGNVNFPRINRDDGKYVGPRSSVTIPSIVFDSLQTVSGFGTYTFMNVNTGAILDLAARLRVYCFCTGTAMYSSAVLWICIICGTIRCGSCKGNPKHEYTKLELVPEAFGQEDAMLRLMKHVPRVFGNLFSHTMSSLFLREFDNVLAISCPGLRKASSQLTNADFFFDGIHLSEVISICYTSSCGYNLKIMIDTDSVSWYLFLDGHSDIGKALTVANNGDHSSPTGKRLRDFCLRGRPFARARLTDRTLSSIPTADQWTPWNFQQPHRQVKHGQKVYNLLVTITVPEDNSGQIKIDLVNDNSSVISHEAGNIVQSMLGTWTRKPDCDVAENSLFVLDKSSGKKLFLFKDPTRIGPAEMDTFVISETPRLLQWHEHRDVLLTFVPLADFSKQIHKLSSGSYLQKITMDGYWDTKAFSDCSNDDRLLATMTIDRGDKPPNRVLLKASWICSAGVNWAIIDKADQADFFKSIIFAVPSLIQSMQHLSIDNICLEGKDICEACSPRFPPVYWVVNSESSNLQPIHKPDEVGAYERGLRSQLPAFQVMAKVPPYEKSQKDNMVSVRFTMNPSRLAHRALAYLPNARDTLAHNASSITMRAFVEPGHSDSLVFNLRPFVESIQTVRMIFDGDCGQPPNFPRGLRLDKSQLFTVGHMINREKSPRFFIEREDEEEVVPGVPLRLVGRVERKVKCSGGVIADSVGAGKTVMTLALIDHQAKHDNDGYSRRSEICSEIGAMASKATLLIVPEHISTQWLEESLRFLKNLQRNDVIVLQTMRDLTSPSNLKKITEARLVIACDKLFKENQYRAELSKYAGRIEPGKMASERVYRAWYRECVLQVRQFLARYLRAQHNHTAKQMVANDIQTAFQEAQALNQELVEGIVKKSTRKGAKGQKQSTTTSLLQTKTRPLSGARMFMDACILLEFFSWPRIVWDEVSYRNTEVAQFLSAAVTDHKWLLSGTPPRQNLSDIDYLARALGISLVRPVNLRLGLPSITKGPMETVQTDTELCCSYGKLKSDKFVKDRHEQAEIFLKTLSSSNKAPALNVSITERVFVCSPTLIEKAIYMEKEQVWRRAQMLTDNLAAEDLRGMLRDIGHPTGTPFPDDLISRILSFAASLPTFGKDNGLTLSKMKYHRDELLRNIGTSIRHLFQQAIWLARRLEQCNNQRAESRRTRKIGKQSAKSQKKDESIKDAEEIAHVTASLRGLVSSLQHGDFETFGGIHNYLALLKVLIPGWDLDSHARRYLLNLAKSRSGVDLVALHSMEIKPSERAGDDLSILHDLYEQGDFSWANFYRINSEDVGAMDQANVLSLTRESLSKIHDRHTPENEEKLRELGRMTLAQLRQTLKDDLPMIKSAQEDYRQKLADTTYDEKAMATKHRAGLMAEARIRGLKISSIANVTTLLKLIKAHENGGAGQKNYDTPNVHANTPTDIPPQLGHTVKVRGSEFPETTNAFKETLHLLTSAIRIFKSRENELRRARLFQQLQDNKDGITCQICHTRTDLKVNLDCGHVLCSEHLAGKELCGDGTTHCQAVIGDNAVPIDDLRPSSRELELLPKASGHASSSRPRNYSSKVDCVTNIAKGVVLGDDSVVIFSQYDDMIQHIIQALKHNGIVAKTTSRLQNFNGTPGNMSNIIEAFKKKTFRVLVLKVDAPEASGANLVVANHIIFATPLSTPTQDLYETYMEQAKGRCARRGQTKDIFLYHCVVEGTIEVDILETRTKRHVRAQPGRALGWLLPRDAPDARLYQQDWSSKHGATTRVKSSLRQTEVWKAIGEVDYVTTLNFDKPEDPLKDTVGVKADQLAHKAWSEDLDFWRDIYKTLGRSKVSKTSFTDDQVAEITRRNFESMEQSQNGT</sequence>
<dbReference type="EMBL" id="JAGPXC010000003">
    <property type="protein sequence ID" value="KAH6655415.1"/>
    <property type="molecule type" value="Genomic_DNA"/>
</dbReference>
<evidence type="ECO:0000259" key="7">
    <source>
        <dbReference type="Pfam" id="PF00176"/>
    </source>
</evidence>
<dbReference type="GeneID" id="70128744"/>
<evidence type="ECO:0000313" key="9">
    <source>
        <dbReference type="Proteomes" id="UP000758603"/>
    </source>
</evidence>
<dbReference type="Gene3D" id="3.40.50.300">
    <property type="entry name" value="P-loop containing nucleotide triphosphate hydrolases"/>
    <property type="match status" value="2"/>
</dbReference>
<dbReference type="GO" id="GO:0005524">
    <property type="term" value="F:ATP binding"/>
    <property type="evidence" value="ECO:0007669"/>
    <property type="project" value="UniProtKB-KW"/>
</dbReference>
<dbReference type="SUPFAM" id="SSF53335">
    <property type="entry name" value="S-adenosyl-L-methionine-dependent methyltransferases"/>
    <property type="match status" value="1"/>
</dbReference>
<evidence type="ECO:0000256" key="4">
    <source>
        <dbReference type="ARBA" id="ARBA00022801"/>
    </source>
</evidence>
<gene>
    <name evidence="8" type="ORF">BKA67DRAFT_534342</name>
</gene>
<dbReference type="OrthoDB" id="423221at2759"/>
<evidence type="ECO:0000256" key="6">
    <source>
        <dbReference type="SAM" id="MobiDB-lite"/>
    </source>
</evidence>
<evidence type="ECO:0000313" key="8">
    <source>
        <dbReference type="EMBL" id="KAH6655415.1"/>
    </source>
</evidence>
<dbReference type="GO" id="GO:0005634">
    <property type="term" value="C:nucleus"/>
    <property type="evidence" value="ECO:0007669"/>
    <property type="project" value="TreeGrafter"/>
</dbReference>
<feature type="compositionally biased region" description="Polar residues" evidence="6">
    <location>
        <begin position="36"/>
        <end position="46"/>
    </location>
</feature>
<keyword evidence="9" id="KW-1185">Reference proteome</keyword>
<keyword evidence="5" id="KW-0067">ATP-binding</keyword>
<dbReference type="PANTHER" id="PTHR45626">
    <property type="entry name" value="TRANSCRIPTION TERMINATION FACTOR 2-RELATED"/>
    <property type="match status" value="1"/>
</dbReference>
<dbReference type="RefSeq" id="XP_045959680.1">
    <property type="nucleotide sequence ID" value="XM_046099852.1"/>
</dbReference>
<dbReference type="PANTHER" id="PTHR45626:SF26">
    <property type="entry name" value="FAMILY HELICASE, PUTATIVE (AFU_ORTHOLOGUE AFUA_2G09120)-RELATED"/>
    <property type="match status" value="1"/>
</dbReference>
<dbReference type="Gene3D" id="3.40.50.150">
    <property type="entry name" value="Vaccinia Virus protein VP39"/>
    <property type="match status" value="1"/>
</dbReference>
<dbReference type="InterPro" id="IPR000330">
    <property type="entry name" value="SNF2_N"/>
</dbReference>
<keyword evidence="2" id="KW-0808">Transferase</keyword>
<organism evidence="8 9">
    <name type="scientific">Truncatella angustata</name>
    <dbReference type="NCBI Taxonomy" id="152316"/>
    <lineage>
        <taxon>Eukaryota</taxon>
        <taxon>Fungi</taxon>
        <taxon>Dikarya</taxon>
        <taxon>Ascomycota</taxon>
        <taxon>Pezizomycotina</taxon>
        <taxon>Sordariomycetes</taxon>
        <taxon>Xylariomycetidae</taxon>
        <taxon>Amphisphaeriales</taxon>
        <taxon>Sporocadaceae</taxon>
        <taxon>Truncatella</taxon>
    </lineage>
</organism>
<feature type="region of interest" description="Disordered" evidence="6">
    <location>
        <begin position="1734"/>
        <end position="1759"/>
    </location>
</feature>
<dbReference type="GO" id="GO:0008168">
    <property type="term" value="F:methyltransferase activity"/>
    <property type="evidence" value="ECO:0007669"/>
    <property type="project" value="UniProtKB-KW"/>
</dbReference>
<dbReference type="Pfam" id="PF00145">
    <property type="entry name" value="DNA_methylase"/>
    <property type="match status" value="1"/>
</dbReference>
<dbReference type="GO" id="GO:0006281">
    <property type="term" value="P:DNA repair"/>
    <property type="evidence" value="ECO:0007669"/>
    <property type="project" value="TreeGrafter"/>
</dbReference>
<evidence type="ECO:0000256" key="1">
    <source>
        <dbReference type="ARBA" id="ARBA00022603"/>
    </source>
</evidence>
<evidence type="ECO:0000256" key="5">
    <source>
        <dbReference type="ARBA" id="ARBA00022840"/>
    </source>
</evidence>
<accession>A0A9P8UNP9</accession>
<keyword evidence="3" id="KW-0547">Nucleotide-binding</keyword>
<dbReference type="InterPro" id="IPR001525">
    <property type="entry name" value="C5_MeTfrase"/>
</dbReference>
<comment type="caution">
    <text evidence="8">The sequence shown here is derived from an EMBL/GenBank/DDBJ whole genome shotgun (WGS) entry which is preliminary data.</text>
</comment>
<protein>
    <recommendedName>
        <fullName evidence="7">SNF2 N-terminal domain-containing protein</fullName>
    </recommendedName>
</protein>
<reference evidence="8" key="1">
    <citation type="journal article" date="2021" name="Nat. Commun.">
        <title>Genetic determinants of endophytism in the Arabidopsis root mycobiome.</title>
        <authorList>
            <person name="Mesny F."/>
            <person name="Miyauchi S."/>
            <person name="Thiergart T."/>
            <person name="Pickel B."/>
            <person name="Atanasova L."/>
            <person name="Karlsson M."/>
            <person name="Huettel B."/>
            <person name="Barry K.W."/>
            <person name="Haridas S."/>
            <person name="Chen C."/>
            <person name="Bauer D."/>
            <person name="Andreopoulos W."/>
            <person name="Pangilinan J."/>
            <person name="LaButti K."/>
            <person name="Riley R."/>
            <person name="Lipzen A."/>
            <person name="Clum A."/>
            <person name="Drula E."/>
            <person name="Henrissat B."/>
            <person name="Kohler A."/>
            <person name="Grigoriev I.V."/>
            <person name="Martin F.M."/>
            <person name="Hacquard S."/>
        </authorList>
    </citation>
    <scope>NUCLEOTIDE SEQUENCE</scope>
    <source>
        <strain evidence="8">MPI-SDFR-AT-0073</strain>
    </source>
</reference>
<dbReference type="InterPro" id="IPR029063">
    <property type="entry name" value="SAM-dependent_MTases_sf"/>
</dbReference>
<dbReference type="GO" id="GO:0008094">
    <property type="term" value="F:ATP-dependent activity, acting on DNA"/>
    <property type="evidence" value="ECO:0007669"/>
    <property type="project" value="TreeGrafter"/>
</dbReference>
<proteinExistence type="predicted"/>
<dbReference type="SUPFAM" id="SSF52540">
    <property type="entry name" value="P-loop containing nucleoside triphosphate hydrolases"/>
    <property type="match status" value="2"/>
</dbReference>
<feature type="domain" description="SNF2 N-terminal" evidence="7">
    <location>
        <begin position="1240"/>
        <end position="1541"/>
    </location>
</feature>
<dbReference type="GO" id="GO:0032259">
    <property type="term" value="P:methylation"/>
    <property type="evidence" value="ECO:0007669"/>
    <property type="project" value="UniProtKB-KW"/>
</dbReference>
<dbReference type="Pfam" id="PF00176">
    <property type="entry name" value="SNF2-rel_dom"/>
    <property type="match status" value="1"/>
</dbReference>
<dbReference type="GO" id="GO:0016787">
    <property type="term" value="F:hydrolase activity"/>
    <property type="evidence" value="ECO:0007669"/>
    <property type="project" value="UniProtKB-KW"/>
</dbReference>
<name>A0A9P8UNP9_9PEZI</name>
<keyword evidence="1" id="KW-0489">Methyltransferase</keyword>
<feature type="region of interest" description="Disordered" evidence="6">
    <location>
        <begin position="14"/>
        <end position="83"/>
    </location>
</feature>
<dbReference type="CDD" id="cd18793">
    <property type="entry name" value="SF2_C_SNF"/>
    <property type="match status" value="1"/>
</dbReference>
<dbReference type="Proteomes" id="UP000758603">
    <property type="component" value="Unassembled WGS sequence"/>
</dbReference>
<dbReference type="InterPro" id="IPR049730">
    <property type="entry name" value="SNF2/RAD54-like_C"/>
</dbReference>
<feature type="compositionally biased region" description="Low complexity" evidence="6">
    <location>
        <begin position="14"/>
        <end position="26"/>
    </location>
</feature>
<dbReference type="CDD" id="cd16449">
    <property type="entry name" value="RING-HC"/>
    <property type="match status" value="1"/>
</dbReference>
<keyword evidence="4" id="KW-0378">Hydrolase</keyword>
<evidence type="ECO:0000256" key="3">
    <source>
        <dbReference type="ARBA" id="ARBA00022741"/>
    </source>
</evidence>
<dbReference type="InterPro" id="IPR027417">
    <property type="entry name" value="P-loop_NTPase"/>
</dbReference>